<feature type="compositionally biased region" description="Basic residues" evidence="1">
    <location>
        <begin position="175"/>
        <end position="184"/>
    </location>
</feature>
<reference evidence="2 3" key="1">
    <citation type="submission" date="2018-07" db="EMBL/GenBank/DDBJ databases">
        <title>The complete nuclear genome of the prasinophyte Chloropicon primus (CCMP1205).</title>
        <authorList>
            <person name="Pombert J.-F."/>
            <person name="Otis C."/>
            <person name="Turmel M."/>
            <person name="Lemieux C."/>
        </authorList>
    </citation>
    <scope>NUCLEOTIDE SEQUENCE [LARGE SCALE GENOMIC DNA]</scope>
    <source>
        <strain evidence="2 3">CCMP1205</strain>
    </source>
</reference>
<gene>
    <name evidence="2" type="ORF">A3770_02p12510</name>
</gene>
<dbReference type="Proteomes" id="UP000316726">
    <property type="component" value="Chromosome 2"/>
</dbReference>
<evidence type="ECO:0000313" key="3">
    <source>
        <dbReference type="Proteomes" id="UP000316726"/>
    </source>
</evidence>
<organism evidence="2 3">
    <name type="scientific">Chloropicon primus</name>
    <dbReference type="NCBI Taxonomy" id="1764295"/>
    <lineage>
        <taxon>Eukaryota</taxon>
        <taxon>Viridiplantae</taxon>
        <taxon>Chlorophyta</taxon>
        <taxon>Chloropicophyceae</taxon>
        <taxon>Chloropicales</taxon>
        <taxon>Chloropicaceae</taxon>
        <taxon>Chloropicon</taxon>
    </lineage>
</organism>
<accession>A0A5B8ME77</accession>
<feature type="compositionally biased region" description="Basic residues" evidence="1">
    <location>
        <begin position="13"/>
        <end position="28"/>
    </location>
</feature>
<evidence type="ECO:0000313" key="2">
    <source>
        <dbReference type="EMBL" id="QDZ18733.1"/>
    </source>
</evidence>
<sequence>MEGGEFSTAPARKAYKGKKGRDHRKRGGPTKSRKDDTSTKPIDPRRERDVEEGEGQRVAEQQQQVESLTRDGVDYNQVDRDLDLEELISQALSDRWYAAGAAATSTSAEQRWGFVWGESSDGFSLDALQFDTSTRDLFDLDLGALEYALAQLPAEKLVRGLDERMVPEMGAPPHKPARPRKPRAKGGQGAADQPNHKAKSVVKVQGQNQEDEDLEELLSFDNRGESEQDVTAQVSGLGLNDEDDELDALLDM</sequence>
<dbReference type="AlphaFoldDB" id="A0A5B8ME77"/>
<feature type="compositionally biased region" description="Basic and acidic residues" evidence="1">
    <location>
        <begin position="32"/>
        <end position="57"/>
    </location>
</feature>
<keyword evidence="3" id="KW-1185">Reference proteome</keyword>
<feature type="compositionally biased region" description="Acidic residues" evidence="1">
    <location>
        <begin position="240"/>
        <end position="252"/>
    </location>
</feature>
<feature type="region of interest" description="Disordered" evidence="1">
    <location>
        <begin position="1"/>
        <end position="76"/>
    </location>
</feature>
<dbReference type="EMBL" id="CP031035">
    <property type="protein sequence ID" value="QDZ18733.1"/>
    <property type="molecule type" value="Genomic_DNA"/>
</dbReference>
<evidence type="ECO:0000256" key="1">
    <source>
        <dbReference type="SAM" id="MobiDB-lite"/>
    </source>
</evidence>
<proteinExistence type="predicted"/>
<protein>
    <submittedName>
        <fullName evidence="2">Uncharacterized protein</fullName>
    </submittedName>
</protein>
<feature type="compositionally biased region" description="Acidic residues" evidence="1">
    <location>
        <begin position="209"/>
        <end position="218"/>
    </location>
</feature>
<name>A0A5B8ME77_9CHLO</name>
<feature type="region of interest" description="Disordered" evidence="1">
    <location>
        <begin position="166"/>
        <end position="252"/>
    </location>
</feature>